<protein>
    <submittedName>
        <fullName evidence="2">Uncharacterized protein</fullName>
    </submittedName>
</protein>
<feature type="region of interest" description="Disordered" evidence="1">
    <location>
        <begin position="99"/>
        <end position="121"/>
    </location>
</feature>
<reference evidence="2" key="5">
    <citation type="journal article" date="2001" name="Nature">
        <title>Functional annotation of a full-length mouse cDNA collection.</title>
        <authorList>
            <consortium name="The RIKEN Genome Exploration Research Group Phase II Team and the FANTOM Consortium"/>
        </authorList>
    </citation>
    <scope>NUCLEOTIDE SEQUENCE</scope>
    <source>
        <strain evidence="2">C57BL/6J</strain>
        <tissue evidence="2">Pancreas</tissue>
    </source>
</reference>
<reference evidence="2" key="2">
    <citation type="journal article" date="2000" name="Genome Res.">
        <title>Normalization and subtraction of cap-trapper-selected cDNAs to prepare full-length cDNA libraries for rapid discovery of new genes.</title>
        <authorList>
            <person name="Carninci P."/>
            <person name="Shibata Y."/>
            <person name="Hayatsu N."/>
            <person name="Sugahara Y."/>
            <person name="Shibata K."/>
            <person name="Itoh M."/>
            <person name="Konno H."/>
            <person name="Okazaki Y."/>
            <person name="Muramatsu M."/>
            <person name="Hayashizaki Y."/>
        </authorList>
    </citation>
    <scope>NUCLEOTIDE SEQUENCE</scope>
    <source>
        <strain evidence="2">C57BL/6J</strain>
        <tissue evidence="2">Pancreas</tissue>
    </source>
</reference>
<name>Q9CVL5_MOUSE</name>
<reference evidence="2" key="7">
    <citation type="journal article" date="2005" name="Science">
        <title>The Transcriptional Landscape of the Mammalian Genome.</title>
        <authorList>
            <consortium name="The FANTOM Consortium"/>
            <consortium name="Riken Genome Exploration Research Group and Genome Science Group (Genome Network Project Core Group)"/>
        </authorList>
    </citation>
    <scope>NUCLEOTIDE SEQUENCE</scope>
    <source>
        <strain evidence="2">C57BL/6J</strain>
        <tissue evidence="2">Pancreas</tissue>
    </source>
</reference>
<dbReference type="AGR" id="MGI:1914925"/>
<organism evidence="2">
    <name type="scientific">Mus musculus</name>
    <name type="common">Mouse</name>
    <dbReference type="NCBI Taxonomy" id="10090"/>
    <lineage>
        <taxon>Eukaryota</taxon>
        <taxon>Metazoa</taxon>
        <taxon>Chordata</taxon>
        <taxon>Craniata</taxon>
        <taxon>Vertebrata</taxon>
        <taxon>Euteleostomi</taxon>
        <taxon>Mammalia</taxon>
        <taxon>Eutheria</taxon>
        <taxon>Euarchontoglires</taxon>
        <taxon>Glires</taxon>
        <taxon>Rodentia</taxon>
        <taxon>Myomorpha</taxon>
        <taxon>Muroidea</taxon>
        <taxon>Muridae</taxon>
        <taxon>Murinae</taxon>
        <taxon>Mus</taxon>
        <taxon>Mus</taxon>
    </lineage>
</organism>
<reference evidence="2" key="6">
    <citation type="journal article" date="2002" name="Nature">
        <title>Analysis of the mouse transcriptome based on functional annotation of 60,770 full-length cDNAs.</title>
        <authorList>
            <consortium name="The FANTOM Consortium and the RIKEN Genome Exploration Research Group Phase I and II Team"/>
        </authorList>
    </citation>
    <scope>NUCLEOTIDE SEQUENCE</scope>
    <source>
        <strain evidence="2">C57BL/6J</strain>
        <tissue evidence="2">Pancreas</tissue>
    </source>
</reference>
<reference evidence="2" key="4">
    <citation type="submission" date="2000-07" db="EMBL/GenBank/DDBJ databases">
        <authorList>
            <person name="Adachi J."/>
            <person name="Aizawa K."/>
            <person name="Akahira S."/>
            <person name="Akimura T."/>
            <person name="Arai A."/>
            <person name="Aono H."/>
            <person name="Arakawa T."/>
            <person name="Bono H."/>
            <person name="Carninci P."/>
            <person name="Fukuda S."/>
            <person name="Fukunishi Y."/>
            <person name="Furuno M."/>
            <person name="Hanagaki T."/>
            <person name="Hara A."/>
            <person name="Hayatsu N."/>
            <person name="Hiramoto K."/>
            <person name="Hiraoka T."/>
            <person name="Hori F."/>
            <person name="Imotani K."/>
            <person name="Ishii Y."/>
            <person name="Itoh M."/>
            <person name="Izawa M."/>
            <person name="Kasukawa T."/>
            <person name="Kato H."/>
            <person name="Kawai J."/>
            <person name="Kojima Y."/>
            <person name="Konno H."/>
            <person name="Kouda M."/>
            <person name="Koya S."/>
            <person name="Kurihara C."/>
            <person name="Matsuyama T."/>
            <person name="Miyazaki A."/>
            <person name="Nishi K."/>
            <person name="Nomura K."/>
            <person name="Numazaki R."/>
            <person name="Ohno M."/>
            <person name="Okazaki Y."/>
            <person name="Okido T."/>
            <person name="Owa C."/>
            <person name="Saito H."/>
            <person name="Saito R."/>
            <person name="Sakai C."/>
            <person name="Sakai K."/>
            <person name="Sano H."/>
            <person name="Sasaki D."/>
            <person name="Shibata K."/>
            <person name="Shibata Y."/>
            <person name="Shinagawa A."/>
            <person name="Shiraki T."/>
            <person name="Sogabe Y."/>
            <person name="Suzuki H."/>
            <person name="Tagami M."/>
            <person name="Tagawa A."/>
            <person name="Takahashi F."/>
            <person name="Tanaka T."/>
            <person name="Tejima Y."/>
            <person name="Toya T."/>
            <person name="Yamamura T."/>
            <person name="Yasunishi A."/>
            <person name="Yoshida K."/>
            <person name="Yoshino M."/>
            <person name="Muramatsu M."/>
            <person name="Hayashizaki Y."/>
        </authorList>
    </citation>
    <scope>NUCLEOTIDE SEQUENCE</scope>
    <source>
        <strain evidence="2">C57BL/6J</strain>
        <tissue evidence="2">Pancreas</tissue>
    </source>
</reference>
<evidence type="ECO:0000313" key="3">
    <source>
        <dbReference type="MGI" id="MGI:1914925"/>
    </source>
</evidence>
<reference evidence="2" key="1">
    <citation type="journal article" date="1999" name="Methods Enzymol.">
        <title>High-efficiency full-length cDNA cloning.</title>
        <authorList>
            <person name="Carninci P."/>
            <person name="Hayashizaki Y."/>
        </authorList>
    </citation>
    <scope>NUCLEOTIDE SEQUENCE</scope>
    <source>
        <strain evidence="2">C57BL/6J</strain>
        <tissue evidence="2">Pancreas</tissue>
    </source>
</reference>
<sequence>GVLRPCNERPLISSFLYQRGLHELGAGARRLARRRGHSAPVVSLDASATAGGFPPSVATPSSAVNGFWKPSVPAPSGLGLRLRSRISLCSLCHLSQRKSRQGDRQGSGREASGSLRQPHPADHIHVSCQLETEIYPEGLRAFSGRNLPFPRLCSLLSLTSSAMNGKERSRKIVRC</sequence>
<proteinExistence type="evidence at transcript level"/>
<dbReference type="MGI" id="MGI:1914925">
    <property type="gene designation" value="Cuta"/>
</dbReference>
<gene>
    <name evidence="3" type="primary">Cuta</name>
</gene>
<evidence type="ECO:0000256" key="1">
    <source>
        <dbReference type="SAM" id="MobiDB-lite"/>
    </source>
</evidence>
<accession>Q9CVL5</accession>
<reference evidence="2" key="8">
    <citation type="journal article" date="2005" name="Science">
        <title>Antisense Transcription in the Mammalian Transcriptome.</title>
        <authorList>
            <consortium name="RIKEN Genome Exploration Research Group and Genome Science Group (Genome Network Project Core Group) and the FANTOM Consortium"/>
        </authorList>
    </citation>
    <scope>NUCLEOTIDE SEQUENCE</scope>
    <source>
        <strain evidence="2">C57BL/6J</strain>
        <tissue evidence="2">Pancreas</tissue>
    </source>
</reference>
<feature type="non-terminal residue" evidence="2">
    <location>
        <position position="1"/>
    </location>
</feature>
<reference evidence="2" key="3">
    <citation type="journal article" date="2000" name="Genome Res.">
        <title>RIKEN integrated sequence analysis (RISA) system--384-format sequencing pipeline with 384 multicapillary sequencer.</title>
        <authorList>
            <person name="Shibata K."/>
            <person name="Itoh M."/>
            <person name="Aizawa K."/>
            <person name="Nagaoka S."/>
            <person name="Sasaki N."/>
            <person name="Carninci P."/>
            <person name="Konno H."/>
            <person name="Akiyama J."/>
            <person name="Nishi K."/>
            <person name="Kitsunai T."/>
            <person name="Tashiro H."/>
            <person name="Itoh M."/>
            <person name="Sumi N."/>
            <person name="Ishii Y."/>
            <person name="Nakamura S."/>
            <person name="Hazama M."/>
            <person name="Nishine T."/>
            <person name="Harada A."/>
            <person name="Yamamoto R."/>
            <person name="Matsumoto H."/>
            <person name="Sakaguchi S."/>
            <person name="Ikegami T."/>
            <person name="Kashiwagi K."/>
            <person name="Fujiwake S."/>
            <person name="Inoue K."/>
            <person name="Togawa Y."/>
            <person name="Izawa M."/>
            <person name="Ohara E."/>
            <person name="Watahiki M."/>
            <person name="Yoneda Y."/>
            <person name="Ishikawa T."/>
            <person name="Ozawa K."/>
            <person name="Tanaka T."/>
            <person name="Matsuura S."/>
            <person name="Kawai J."/>
            <person name="Okazaki Y."/>
            <person name="Muramatsu M."/>
            <person name="Inoue Y."/>
            <person name="Kira A."/>
            <person name="Hayashizaki Y."/>
        </authorList>
    </citation>
    <scope>NUCLEOTIDE SEQUENCE</scope>
    <source>
        <strain evidence="2">C57BL/6J</strain>
        <tissue evidence="2">Pancreas</tissue>
    </source>
</reference>
<dbReference type="EMBL" id="AK007580">
    <property type="protein sequence ID" value="BAB25118.1"/>
    <property type="molecule type" value="mRNA"/>
</dbReference>
<dbReference type="AlphaFoldDB" id="Q9CVL5"/>
<evidence type="ECO:0000313" key="2">
    <source>
        <dbReference type="EMBL" id="BAB25118.1"/>
    </source>
</evidence>